<accession>A0A7J0DWX2</accession>
<protein>
    <submittedName>
        <fullName evidence="3">Uncharacterized protein</fullName>
    </submittedName>
</protein>
<reference evidence="4" key="1">
    <citation type="submission" date="2019-07" db="EMBL/GenBank/DDBJ databases">
        <title>De Novo Assembly of kiwifruit Actinidia rufa.</title>
        <authorList>
            <person name="Sugita-Konishi S."/>
            <person name="Sato K."/>
            <person name="Mori E."/>
            <person name="Abe Y."/>
            <person name="Kisaki G."/>
            <person name="Hamano K."/>
            <person name="Suezawa K."/>
            <person name="Otani M."/>
            <person name="Fukuda T."/>
            <person name="Manabe T."/>
            <person name="Gomi K."/>
            <person name="Tabuchi M."/>
            <person name="Akimitsu K."/>
            <person name="Kataoka I."/>
        </authorList>
    </citation>
    <scope>NUCLEOTIDE SEQUENCE [LARGE SCALE GENOMIC DNA]</scope>
    <source>
        <strain evidence="4">cv. Fuchu</strain>
    </source>
</reference>
<keyword evidence="2" id="KW-0472">Membrane</keyword>
<evidence type="ECO:0000256" key="1">
    <source>
        <dbReference type="SAM" id="MobiDB-lite"/>
    </source>
</evidence>
<feature type="region of interest" description="Disordered" evidence="1">
    <location>
        <begin position="99"/>
        <end position="118"/>
    </location>
</feature>
<dbReference type="EMBL" id="BJWL01000438">
    <property type="protein sequence ID" value="GFS44410.1"/>
    <property type="molecule type" value="Genomic_DNA"/>
</dbReference>
<dbReference type="PANTHER" id="PTHR36715">
    <property type="entry name" value="BNAANNG41370D PROTEIN"/>
    <property type="match status" value="1"/>
</dbReference>
<dbReference type="PANTHER" id="PTHR36715:SF1">
    <property type="entry name" value="PROTEIN, PUTATIVE-RELATED"/>
    <property type="match status" value="1"/>
</dbReference>
<comment type="caution">
    <text evidence="3">The sequence shown here is derived from an EMBL/GenBank/DDBJ whole genome shotgun (WGS) entry which is preliminary data.</text>
</comment>
<sequence>MEITELSLISDFEAGMNCLQNRSLISFFSLSGFGETRLVFSFWKWGALILALVATFSGIITRIKLVIVGFCKFTWLALASSGPKTQHLEDDYLSDGHDYEDDSCSSVSSDEDEDEPTTSFHDRELIDEDFCVAGSSCYGDDPMRLRRRRFGGGEGFSWSDFAGGKTVVKLWDSFGLGLDFEDESSENEVSIWDLNKDRKTTSFSGGRCQIPAIFTSSPALIYSAGSNIRNNVLLKMYDTRIRSQIPAICAEWLPRPGKVVGIDSGGNEKVYVRDDVTGALTVGDMRNVKTPLETLTESDVDTWWDADGVIVSDVFVEDSS</sequence>
<evidence type="ECO:0000313" key="3">
    <source>
        <dbReference type="EMBL" id="GFS44410.1"/>
    </source>
</evidence>
<organism evidence="3 4">
    <name type="scientific">Actinidia rufa</name>
    <dbReference type="NCBI Taxonomy" id="165716"/>
    <lineage>
        <taxon>Eukaryota</taxon>
        <taxon>Viridiplantae</taxon>
        <taxon>Streptophyta</taxon>
        <taxon>Embryophyta</taxon>
        <taxon>Tracheophyta</taxon>
        <taxon>Spermatophyta</taxon>
        <taxon>Magnoliopsida</taxon>
        <taxon>eudicotyledons</taxon>
        <taxon>Gunneridae</taxon>
        <taxon>Pentapetalae</taxon>
        <taxon>asterids</taxon>
        <taxon>Ericales</taxon>
        <taxon>Actinidiaceae</taxon>
        <taxon>Actinidia</taxon>
    </lineage>
</organism>
<keyword evidence="2" id="KW-1133">Transmembrane helix</keyword>
<keyword evidence="4" id="KW-1185">Reference proteome</keyword>
<evidence type="ECO:0000256" key="2">
    <source>
        <dbReference type="SAM" id="Phobius"/>
    </source>
</evidence>
<feature type="transmembrane region" description="Helical" evidence="2">
    <location>
        <begin position="42"/>
        <end position="60"/>
    </location>
</feature>
<proteinExistence type="predicted"/>
<gene>
    <name evidence="3" type="ORF">Acr_00g0090190</name>
</gene>
<name>A0A7J0DWX2_9ERIC</name>
<dbReference type="AlphaFoldDB" id="A0A7J0DWX2"/>
<dbReference type="OrthoDB" id="1662399at2759"/>
<keyword evidence="2" id="KW-0812">Transmembrane</keyword>
<dbReference type="Proteomes" id="UP000585474">
    <property type="component" value="Unassembled WGS sequence"/>
</dbReference>
<feature type="compositionally biased region" description="Acidic residues" evidence="1">
    <location>
        <begin position="99"/>
        <end position="116"/>
    </location>
</feature>
<evidence type="ECO:0000313" key="4">
    <source>
        <dbReference type="Proteomes" id="UP000585474"/>
    </source>
</evidence>